<name>A0A918KW45_9PROT</name>
<organism evidence="2 3">
    <name type="scientific">Litorimonas cladophorae</name>
    <dbReference type="NCBI Taxonomy" id="1220491"/>
    <lineage>
        <taxon>Bacteria</taxon>
        <taxon>Pseudomonadati</taxon>
        <taxon>Pseudomonadota</taxon>
        <taxon>Alphaproteobacteria</taxon>
        <taxon>Maricaulales</taxon>
        <taxon>Robiginitomaculaceae</taxon>
    </lineage>
</organism>
<gene>
    <name evidence="2" type="ORF">GCM10011309_27460</name>
</gene>
<accession>A0A918KW45</accession>
<comment type="caution">
    <text evidence="2">The sequence shown here is derived from an EMBL/GenBank/DDBJ whole genome shotgun (WGS) entry which is preliminary data.</text>
</comment>
<feature type="region of interest" description="Disordered" evidence="1">
    <location>
        <begin position="1"/>
        <end position="23"/>
    </location>
</feature>
<dbReference type="RefSeq" id="WP_189587142.1">
    <property type="nucleotide sequence ID" value="NZ_BMYV01000004.1"/>
</dbReference>
<evidence type="ECO:0000313" key="3">
    <source>
        <dbReference type="Proteomes" id="UP000600865"/>
    </source>
</evidence>
<proteinExistence type="predicted"/>
<reference evidence="2 3" key="1">
    <citation type="journal article" date="2014" name="Int. J. Syst. Evol. Microbiol.">
        <title>Complete genome sequence of Corynebacterium casei LMG S-19264T (=DSM 44701T), isolated from a smear-ripened cheese.</title>
        <authorList>
            <consortium name="US DOE Joint Genome Institute (JGI-PGF)"/>
            <person name="Walter F."/>
            <person name="Albersmeier A."/>
            <person name="Kalinowski J."/>
            <person name="Ruckert C."/>
        </authorList>
    </citation>
    <scope>NUCLEOTIDE SEQUENCE [LARGE SCALE GENOMIC DNA]</scope>
    <source>
        <strain evidence="2 3">KCTC 23968</strain>
    </source>
</reference>
<dbReference type="Proteomes" id="UP000600865">
    <property type="component" value="Unassembled WGS sequence"/>
</dbReference>
<protein>
    <submittedName>
        <fullName evidence="2">Uncharacterized protein</fullName>
    </submittedName>
</protein>
<dbReference type="EMBL" id="BMYV01000004">
    <property type="protein sequence ID" value="GGX75928.1"/>
    <property type="molecule type" value="Genomic_DNA"/>
</dbReference>
<dbReference type="AlphaFoldDB" id="A0A918KW45"/>
<feature type="region of interest" description="Disordered" evidence="1">
    <location>
        <begin position="44"/>
        <end position="67"/>
    </location>
</feature>
<sequence>MTRPSHFLNNTSLKGNATPQTQSLQDQLLETRLRIEQAKLAKLESDIPDPTPKYTRYEDMPPPTPEDEARFEAQFRELIAALDSEEIEQRLNRFRTPENIALRQQLKELGVL</sequence>
<keyword evidence="3" id="KW-1185">Reference proteome</keyword>
<feature type="compositionally biased region" description="Polar residues" evidence="1">
    <location>
        <begin position="7"/>
        <end position="23"/>
    </location>
</feature>
<evidence type="ECO:0000313" key="2">
    <source>
        <dbReference type="EMBL" id="GGX75928.1"/>
    </source>
</evidence>
<evidence type="ECO:0000256" key="1">
    <source>
        <dbReference type="SAM" id="MobiDB-lite"/>
    </source>
</evidence>